<comment type="similarity">
    <text evidence="1">Belongs to the FAH family.</text>
</comment>
<dbReference type="PANTHER" id="PTHR42796">
    <property type="entry name" value="FUMARYLACETOACETATE HYDROLASE DOMAIN-CONTAINING PROTEIN 2A-RELATED"/>
    <property type="match status" value="1"/>
</dbReference>
<dbReference type="GO" id="GO:0046872">
    <property type="term" value="F:metal ion binding"/>
    <property type="evidence" value="ECO:0007669"/>
    <property type="project" value="UniProtKB-KW"/>
</dbReference>
<dbReference type="PANTHER" id="PTHR42796:SF4">
    <property type="entry name" value="FUMARYLACETOACETATE HYDROLASE DOMAIN-CONTAINING PROTEIN 2A"/>
    <property type="match status" value="1"/>
</dbReference>
<dbReference type="InterPro" id="IPR051121">
    <property type="entry name" value="FAH"/>
</dbReference>
<accession>A0A6C0GMC3</accession>
<dbReference type="GO" id="GO:0016853">
    <property type="term" value="F:isomerase activity"/>
    <property type="evidence" value="ECO:0007669"/>
    <property type="project" value="UniProtKB-ARBA"/>
</dbReference>
<dbReference type="GO" id="GO:0019752">
    <property type="term" value="P:carboxylic acid metabolic process"/>
    <property type="evidence" value="ECO:0007669"/>
    <property type="project" value="UniProtKB-ARBA"/>
</dbReference>
<dbReference type="InterPro" id="IPR011234">
    <property type="entry name" value="Fumarylacetoacetase-like_C"/>
</dbReference>
<dbReference type="RefSeq" id="WP_162445177.1">
    <property type="nucleotide sequence ID" value="NZ_CP048222.1"/>
</dbReference>
<reference evidence="4 5" key="1">
    <citation type="submission" date="2020-01" db="EMBL/GenBank/DDBJ databases">
        <authorList>
            <person name="Kim M.K."/>
        </authorList>
    </citation>
    <scope>NUCLEOTIDE SEQUENCE [LARGE SCALE GENOMIC DNA]</scope>
    <source>
        <strain evidence="4 5">172606-1</strain>
    </source>
</reference>
<keyword evidence="5" id="KW-1185">Reference proteome</keyword>
<dbReference type="SUPFAM" id="SSF56529">
    <property type="entry name" value="FAH"/>
    <property type="match status" value="1"/>
</dbReference>
<evidence type="ECO:0000256" key="1">
    <source>
        <dbReference type="ARBA" id="ARBA00010211"/>
    </source>
</evidence>
<dbReference type="InterPro" id="IPR036663">
    <property type="entry name" value="Fumarylacetoacetase_C_sf"/>
</dbReference>
<keyword evidence="2" id="KW-0479">Metal-binding</keyword>
<name>A0A6C0GMC3_9BACT</name>
<protein>
    <submittedName>
        <fullName evidence="4">Fumarylacetoacetate hydrolase family protein</fullName>
    </submittedName>
</protein>
<evidence type="ECO:0000259" key="3">
    <source>
        <dbReference type="Pfam" id="PF01557"/>
    </source>
</evidence>
<dbReference type="FunFam" id="3.90.850.10:FF:000002">
    <property type="entry name" value="2-hydroxyhepta-2,4-diene-1,7-dioate isomerase"/>
    <property type="match status" value="1"/>
</dbReference>
<dbReference type="Pfam" id="PF01557">
    <property type="entry name" value="FAA_hydrolase"/>
    <property type="match status" value="1"/>
</dbReference>
<dbReference type="Gene3D" id="3.90.850.10">
    <property type="entry name" value="Fumarylacetoacetase-like, C-terminal domain"/>
    <property type="match status" value="1"/>
</dbReference>
<dbReference type="KEGG" id="rhoz:GXP67_22360"/>
<evidence type="ECO:0000313" key="5">
    <source>
        <dbReference type="Proteomes" id="UP000480178"/>
    </source>
</evidence>
<feature type="domain" description="Fumarylacetoacetase-like C-terminal" evidence="3">
    <location>
        <begin position="75"/>
        <end position="280"/>
    </location>
</feature>
<dbReference type="Proteomes" id="UP000480178">
    <property type="component" value="Chromosome"/>
</dbReference>
<evidence type="ECO:0000313" key="4">
    <source>
        <dbReference type="EMBL" id="QHT69188.1"/>
    </source>
</evidence>
<sequence>MKLFRFGVPGQEKPGLILPDGRKIDASAFGEDYTEHFFASDGLKRLQTWASAQASTAPVVNDQVRLGSAIARPSKIICVGLNYKDHAAESKMAVPAEPILFFKATTSLCGPNDDLIIPKNSQKTDWEVELAVVIGKKATYVAESEAMEYVAGYVLHNDYSERAFQLERGGQWVKGKSCDTFAPVGPFLATKDEITDVHNLRLWLTVNGKTMQNGSTSNLIFNIPFLVSYISQFMTLLPGDIISTGTPAGVGLGFNPQIYLKAGDVVELGIDGLGSSKQQVKAYSGN</sequence>
<keyword evidence="4" id="KW-0378">Hydrolase</keyword>
<gene>
    <name evidence="4" type="ORF">GXP67_22360</name>
</gene>
<proteinExistence type="inferred from homology"/>
<dbReference type="EMBL" id="CP048222">
    <property type="protein sequence ID" value="QHT69188.1"/>
    <property type="molecule type" value="Genomic_DNA"/>
</dbReference>
<dbReference type="GO" id="GO:0016787">
    <property type="term" value="F:hydrolase activity"/>
    <property type="evidence" value="ECO:0007669"/>
    <property type="project" value="UniProtKB-KW"/>
</dbReference>
<dbReference type="AlphaFoldDB" id="A0A6C0GMC3"/>
<organism evidence="4 5">
    <name type="scientific">Rhodocytophaga rosea</name>
    <dbReference type="NCBI Taxonomy" id="2704465"/>
    <lineage>
        <taxon>Bacteria</taxon>
        <taxon>Pseudomonadati</taxon>
        <taxon>Bacteroidota</taxon>
        <taxon>Cytophagia</taxon>
        <taxon>Cytophagales</taxon>
        <taxon>Rhodocytophagaceae</taxon>
        <taxon>Rhodocytophaga</taxon>
    </lineage>
</organism>
<evidence type="ECO:0000256" key="2">
    <source>
        <dbReference type="ARBA" id="ARBA00022723"/>
    </source>
</evidence>